<dbReference type="RefSeq" id="XP_659255.1">
    <property type="nucleotide sequence ID" value="XM_654163.1"/>
</dbReference>
<accession>C8VNJ7</accession>
<dbReference type="PANTHER" id="PTHR42038:SF4">
    <property type="entry name" value="INTEGRAL MEMBRANE PROTEIN"/>
    <property type="match status" value="1"/>
</dbReference>
<feature type="transmembrane region" description="Helical" evidence="6">
    <location>
        <begin position="181"/>
        <end position="201"/>
    </location>
</feature>
<evidence type="ECO:0000313" key="7">
    <source>
        <dbReference type="EMBL" id="CBF85295.1"/>
    </source>
</evidence>
<evidence type="ECO:0000256" key="6">
    <source>
        <dbReference type="SAM" id="Phobius"/>
    </source>
</evidence>
<dbReference type="HOGENOM" id="CLU_087059_0_1_1"/>
<evidence type="ECO:0000256" key="3">
    <source>
        <dbReference type="ARBA" id="ARBA00022692"/>
    </source>
</evidence>
<comment type="similarity">
    <text evidence="2">Belongs to the paxB family.</text>
</comment>
<dbReference type="EMBL" id="BN001307">
    <property type="protein sequence ID" value="CBF85295.1"/>
    <property type="molecule type" value="Genomic_DNA"/>
</dbReference>
<dbReference type="Pfam" id="PF25129">
    <property type="entry name" value="Pyr4-TMTC"/>
    <property type="match status" value="1"/>
</dbReference>
<dbReference type="AlphaFoldDB" id="Q5BCS9"/>
<feature type="transmembrane region" description="Helical" evidence="6">
    <location>
        <begin position="122"/>
        <end position="141"/>
    </location>
</feature>
<dbReference type="KEGG" id="ani:ANIA_01651"/>
<dbReference type="GeneID" id="2875318"/>
<sequence>MSDFWLTDHIRHLVVQPADARLNPPEAYLFVQDGLIISCGILYALTYVFCMMRAVKDRVLPGSIKYLSLTLAYELYYAFATTSTRTERICFLVWFQLDLIFVGLALWRVYDHDQWRRVAAEMVVYFVTACGLFRYLGYIYPDDREQVTAYWTGILLQLPVGWTYVYRLLKDRSVLGHSLEIWLVRYLGCFTAYGVFIWRYLNVPQNWEGRVSPINLSLDLSKVNL</sequence>
<keyword evidence="4 6" id="KW-1133">Transmembrane helix</keyword>
<gene>
    <name evidence="7" type="ORF">ANIA_01651</name>
</gene>
<feature type="transmembrane region" description="Helical" evidence="6">
    <location>
        <begin position="91"/>
        <end position="110"/>
    </location>
</feature>
<dbReference type="eggNOG" id="ENOG502SNJ3">
    <property type="taxonomic scope" value="Eukaryota"/>
</dbReference>
<reference evidence="8" key="1">
    <citation type="journal article" date="2005" name="Nature">
        <title>Sequencing of Aspergillus nidulans and comparative analysis with A. fumigatus and A. oryzae.</title>
        <authorList>
            <person name="Galagan J.E."/>
            <person name="Calvo S.E."/>
            <person name="Cuomo C."/>
            <person name="Ma L.J."/>
            <person name="Wortman J.R."/>
            <person name="Batzoglou S."/>
            <person name="Lee S.I."/>
            <person name="Basturkmen M."/>
            <person name="Spevak C.C."/>
            <person name="Clutterbuck J."/>
            <person name="Kapitonov V."/>
            <person name="Jurka J."/>
            <person name="Scazzocchio C."/>
            <person name="Farman M."/>
            <person name="Butler J."/>
            <person name="Purcell S."/>
            <person name="Harris S."/>
            <person name="Braus G.H."/>
            <person name="Draht O."/>
            <person name="Busch S."/>
            <person name="D'Enfert C."/>
            <person name="Bouchier C."/>
            <person name="Goldman G.H."/>
            <person name="Bell-Pedersen D."/>
            <person name="Griffiths-Jones S."/>
            <person name="Doonan J.H."/>
            <person name="Yu J."/>
            <person name="Vienken K."/>
            <person name="Pain A."/>
            <person name="Freitag M."/>
            <person name="Selker E.U."/>
            <person name="Archer D.B."/>
            <person name="Penalva M.A."/>
            <person name="Oakley B.R."/>
            <person name="Momany M."/>
            <person name="Tanaka T."/>
            <person name="Kumagai T."/>
            <person name="Asai K."/>
            <person name="Machida M."/>
            <person name="Nierman W.C."/>
            <person name="Denning D.W."/>
            <person name="Caddick M."/>
            <person name="Hynes M."/>
            <person name="Paoletti M."/>
            <person name="Fischer R."/>
            <person name="Miller B."/>
            <person name="Dyer P."/>
            <person name="Sachs M.S."/>
            <person name="Osmani S.A."/>
            <person name="Birren B.W."/>
        </authorList>
    </citation>
    <scope>NUCLEOTIDE SEQUENCE [LARGE SCALE GENOMIC DNA]</scope>
    <source>
        <strain evidence="8">FGSC A4 / ATCC 38163 / CBS 112.46 / NRRL 194 / M139</strain>
    </source>
</reference>
<keyword evidence="5 6" id="KW-0472">Membrane</keyword>
<comment type="subcellular location">
    <subcellularLocation>
        <location evidence="1">Membrane</location>
        <topology evidence="1">Multi-pass membrane protein</topology>
    </subcellularLocation>
</comment>
<dbReference type="InParanoid" id="Q5BCS9"/>
<evidence type="ECO:0000256" key="2">
    <source>
        <dbReference type="ARBA" id="ARBA00006757"/>
    </source>
</evidence>
<dbReference type="PANTHER" id="PTHR42038">
    <property type="match status" value="1"/>
</dbReference>
<accession>Q5BCS9</accession>
<feature type="transmembrane region" description="Helical" evidence="6">
    <location>
        <begin position="147"/>
        <end position="169"/>
    </location>
</feature>
<evidence type="ECO:0000313" key="8">
    <source>
        <dbReference type="Proteomes" id="UP000000560"/>
    </source>
</evidence>
<dbReference type="Proteomes" id="UP000000560">
    <property type="component" value="Chromosome VII"/>
</dbReference>
<protein>
    <submittedName>
        <fullName evidence="7">Uncharacterized protein</fullName>
    </submittedName>
</protein>
<dbReference type="GO" id="GO:0016829">
    <property type="term" value="F:lyase activity"/>
    <property type="evidence" value="ECO:0007669"/>
    <property type="project" value="InterPro"/>
</dbReference>
<dbReference type="InterPro" id="IPR039020">
    <property type="entry name" value="PaxB-like"/>
</dbReference>
<evidence type="ECO:0000256" key="1">
    <source>
        <dbReference type="ARBA" id="ARBA00004141"/>
    </source>
</evidence>
<proteinExistence type="inferred from homology"/>
<organism evidence="7 8">
    <name type="scientific">Emericella nidulans (strain FGSC A4 / ATCC 38163 / CBS 112.46 / NRRL 194 / M139)</name>
    <name type="common">Aspergillus nidulans</name>
    <dbReference type="NCBI Taxonomy" id="227321"/>
    <lineage>
        <taxon>Eukaryota</taxon>
        <taxon>Fungi</taxon>
        <taxon>Dikarya</taxon>
        <taxon>Ascomycota</taxon>
        <taxon>Pezizomycotina</taxon>
        <taxon>Eurotiomycetes</taxon>
        <taxon>Eurotiomycetidae</taxon>
        <taxon>Eurotiales</taxon>
        <taxon>Aspergillaceae</taxon>
        <taxon>Aspergillus</taxon>
        <taxon>Aspergillus subgen. Nidulantes</taxon>
    </lineage>
</organism>
<dbReference type="GO" id="GO:0016020">
    <property type="term" value="C:membrane"/>
    <property type="evidence" value="ECO:0007669"/>
    <property type="project" value="UniProtKB-SubCell"/>
</dbReference>
<dbReference type="OrthoDB" id="5294024at2759"/>
<evidence type="ECO:0000256" key="4">
    <source>
        <dbReference type="ARBA" id="ARBA00022989"/>
    </source>
</evidence>
<keyword evidence="3 6" id="KW-0812">Transmembrane</keyword>
<dbReference type="OMA" id="IGWICLY"/>
<reference evidence="8" key="2">
    <citation type="journal article" date="2009" name="Fungal Genet. Biol.">
        <title>The 2008 update of the Aspergillus nidulans genome annotation: a community effort.</title>
        <authorList>
            <person name="Wortman J.R."/>
            <person name="Gilsenan J.M."/>
            <person name="Joardar V."/>
            <person name="Deegan J."/>
            <person name="Clutterbuck J."/>
            <person name="Andersen M.R."/>
            <person name="Archer D."/>
            <person name="Bencina M."/>
            <person name="Braus G."/>
            <person name="Coutinho P."/>
            <person name="von Dohren H."/>
            <person name="Doonan J."/>
            <person name="Driessen A.J."/>
            <person name="Durek P."/>
            <person name="Espeso E."/>
            <person name="Fekete E."/>
            <person name="Flipphi M."/>
            <person name="Estrada C.G."/>
            <person name="Geysens S."/>
            <person name="Goldman G."/>
            <person name="de Groot P.W."/>
            <person name="Hansen K."/>
            <person name="Harris S.D."/>
            <person name="Heinekamp T."/>
            <person name="Helmstaedt K."/>
            <person name="Henrissat B."/>
            <person name="Hofmann G."/>
            <person name="Homan T."/>
            <person name="Horio T."/>
            <person name="Horiuchi H."/>
            <person name="James S."/>
            <person name="Jones M."/>
            <person name="Karaffa L."/>
            <person name="Karanyi Z."/>
            <person name="Kato M."/>
            <person name="Keller N."/>
            <person name="Kelly D.E."/>
            <person name="Kiel J.A."/>
            <person name="Kim J.M."/>
            <person name="van der Klei I.J."/>
            <person name="Klis F.M."/>
            <person name="Kovalchuk A."/>
            <person name="Krasevec N."/>
            <person name="Kubicek C.P."/>
            <person name="Liu B."/>
            <person name="Maccabe A."/>
            <person name="Meyer V."/>
            <person name="Mirabito P."/>
            <person name="Miskei M."/>
            <person name="Mos M."/>
            <person name="Mullins J."/>
            <person name="Nelson D.R."/>
            <person name="Nielsen J."/>
            <person name="Oakley B.R."/>
            <person name="Osmani S.A."/>
            <person name="Pakula T."/>
            <person name="Paszewski A."/>
            <person name="Paulsen I."/>
            <person name="Pilsyk S."/>
            <person name="Pocsi I."/>
            <person name="Punt P.J."/>
            <person name="Ram A.F."/>
            <person name="Ren Q."/>
            <person name="Robellet X."/>
            <person name="Robson G."/>
            <person name="Seiboth B."/>
            <person name="van Solingen P."/>
            <person name="Specht T."/>
            <person name="Sun J."/>
            <person name="Taheri-Talesh N."/>
            <person name="Takeshita N."/>
            <person name="Ussery D."/>
            <person name="vanKuyk P.A."/>
            <person name="Visser H."/>
            <person name="van de Vondervoort P.J."/>
            <person name="de Vries R.P."/>
            <person name="Walton J."/>
            <person name="Xiang X."/>
            <person name="Xiong Y."/>
            <person name="Zeng A.P."/>
            <person name="Brandt B.W."/>
            <person name="Cornell M.J."/>
            <person name="van den Hondel C.A."/>
            <person name="Visser J."/>
            <person name="Oliver S.G."/>
            <person name="Turner G."/>
        </authorList>
    </citation>
    <scope>GENOME REANNOTATION</scope>
    <source>
        <strain evidence="8">FGSC A4 / ATCC 38163 / CBS 112.46 / NRRL 194 / M139</strain>
    </source>
</reference>
<feature type="transmembrane region" description="Helical" evidence="6">
    <location>
        <begin position="27"/>
        <end position="50"/>
    </location>
</feature>
<keyword evidence="8" id="KW-1185">Reference proteome</keyword>
<name>Q5BCS9_EMENI</name>
<evidence type="ECO:0000256" key="5">
    <source>
        <dbReference type="ARBA" id="ARBA00023136"/>
    </source>
</evidence>